<reference evidence="5" key="1">
    <citation type="journal article" date="2021" name="Sci. Rep.">
        <title>Diploid genomic architecture of Nitzschia inconspicua, an elite biomass production diatom.</title>
        <authorList>
            <person name="Oliver A."/>
            <person name="Podell S."/>
            <person name="Pinowska A."/>
            <person name="Traller J.C."/>
            <person name="Smith S.R."/>
            <person name="McClure R."/>
            <person name="Beliaev A."/>
            <person name="Bohutskyi P."/>
            <person name="Hill E.A."/>
            <person name="Rabines A."/>
            <person name="Zheng H."/>
            <person name="Allen L.Z."/>
            <person name="Kuo A."/>
            <person name="Grigoriev I.V."/>
            <person name="Allen A.E."/>
            <person name="Hazlebeck D."/>
            <person name="Allen E.E."/>
        </authorList>
    </citation>
    <scope>NUCLEOTIDE SEQUENCE</scope>
    <source>
        <strain evidence="5">Hildebrandi</strain>
    </source>
</reference>
<dbReference type="EMBL" id="JAGRRH010000007">
    <property type="protein sequence ID" value="KAG7367256.1"/>
    <property type="molecule type" value="Genomic_DNA"/>
</dbReference>
<evidence type="ECO:0000313" key="5">
    <source>
        <dbReference type="EMBL" id="KAG7367256.1"/>
    </source>
</evidence>
<evidence type="ECO:0000256" key="2">
    <source>
        <dbReference type="ARBA" id="ARBA00022803"/>
    </source>
</evidence>
<dbReference type="Pfam" id="PF13424">
    <property type="entry name" value="TPR_12"/>
    <property type="match status" value="1"/>
</dbReference>
<keyword evidence="2 3" id="KW-0802">TPR repeat</keyword>
<feature type="compositionally biased region" description="Basic residues" evidence="4">
    <location>
        <begin position="401"/>
        <end position="415"/>
    </location>
</feature>
<evidence type="ECO:0000313" key="6">
    <source>
        <dbReference type="Proteomes" id="UP000693970"/>
    </source>
</evidence>
<dbReference type="PANTHER" id="PTHR45641:SF19">
    <property type="entry name" value="NEPHROCYSTIN-3"/>
    <property type="match status" value="1"/>
</dbReference>
<dbReference type="PANTHER" id="PTHR45641">
    <property type="entry name" value="TETRATRICOPEPTIDE REPEAT PROTEIN (AFU_ORTHOLOGUE AFUA_6G03870)"/>
    <property type="match status" value="1"/>
</dbReference>
<dbReference type="InterPro" id="IPR019734">
    <property type="entry name" value="TPR_rpt"/>
</dbReference>
<evidence type="ECO:0000256" key="3">
    <source>
        <dbReference type="PROSITE-ProRule" id="PRU00339"/>
    </source>
</evidence>
<name>A0A9K3Q1F7_9STRA</name>
<keyword evidence="1" id="KW-0677">Repeat</keyword>
<dbReference type="SMART" id="SM00028">
    <property type="entry name" value="TPR"/>
    <property type="match status" value="6"/>
</dbReference>
<feature type="repeat" description="TPR" evidence="3">
    <location>
        <begin position="142"/>
        <end position="175"/>
    </location>
</feature>
<reference evidence="5" key="2">
    <citation type="submission" date="2021-04" db="EMBL/GenBank/DDBJ databases">
        <authorList>
            <person name="Podell S."/>
        </authorList>
    </citation>
    <scope>NUCLEOTIDE SEQUENCE</scope>
    <source>
        <strain evidence="5">Hildebrandi</strain>
    </source>
</reference>
<accession>A0A9K3Q1F7</accession>
<gene>
    <name evidence="5" type="ORF">IV203_029927</name>
</gene>
<dbReference type="AlphaFoldDB" id="A0A9K3Q1F7"/>
<evidence type="ECO:0000256" key="1">
    <source>
        <dbReference type="ARBA" id="ARBA00022737"/>
    </source>
</evidence>
<dbReference type="OrthoDB" id="38877at2759"/>
<feature type="region of interest" description="Disordered" evidence="4">
    <location>
        <begin position="375"/>
        <end position="436"/>
    </location>
</feature>
<dbReference type="PROSITE" id="PS50005">
    <property type="entry name" value="TPR"/>
    <property type="match status" value="1"/>
</dbReference>
<dbReference type="Pfam" id="PF13181">
    <property type="entry name" value="TPR_8"/>
    <property type="match status" value="1"/>
</dbReference>
<dbReference type="Proteomes" id="UP000693970">
    <property type="component" value="Unassembled WGS sequence"/>
</dbReference>
<organism evidence="5 6">
    <name type="scientific">Nitzschia inconspicua</name>
    <dbReference type="NCBI Taxonomy" id="303405"/>
    <lineage>
        <taxon>Eukaryota</taxon>
        <taxon>Sar</taxon>
        <taxon>Stramenopiles</taxon>
        <taxon>Ochrophyta</taxon>
        <taxon>Bacillariophyta</taxon>
        <taxon>Bacillariophyceae</taxon>
        <taxon>Bacillariophycidae</taxon>
        <taxon>Bacillariales</taxon>
        <taxon>Bacillariaceae</taxon>
        <taxon>Nitzschia</taxon>
    </lineage>
</organism>
<protein>
    <submittedName>
        <fullName evidence="5">Tetratricopeptide repeat protein</fullName>
    </submittedName>
</protein>
<feature type="compositionally biased region" description="Basic and acidic residues" evidence="4">
    <location>
        <begin position="416"/>
        <end position="430"/>
    </location>
</feature>
<proteinExistence type="predicted"/>
<keyword evidence="6" id="KW-1185">Reference proteome</keyword>
<evidence type="ECO:0000256" key="4">
    <source>
        <dbReference type="SAM" id="MobiDB-lite"/>
    </source>
</evidence>
<sequence>MGSDAEEGSKHFNIGDNLRHKTFYEDSIDELSRALHLLEGELGPEDLAVAKAHYSLGLSFRATKNYKQGMQHLIKAADIYENLDKSKYEAQIKSCKINLARTHHSYGVDLQRSGDYDSSLVEHRKAVAIREAILGRSHLETARSYYVMGCALSDRGDFDEALGDLRRALRIRLLVFGKDHLDTLEVVDNIATVLYAKGKMSAEGIAEYKSTVLSSLELENEGDACLLKEDYKSALIFYRKGLKLEEKCLGDLHPTTCDLYLRMADALTELGDLEASLIEYKSAITINERMLGKFHVNMANIYSKLAGMLMDRGEYDAALSFYCKAYGIFDATLGLHDDTKQALLDVKLAAEKSKENCKSSDILWKVEKEFKKRHPSVSGGTETLGLNGDDNEDEADDGDAKKKKKKGVVKKKKKKKDDQPTTNKENKINVEEFDVI</sequence>
<comment type="caution">
    <text evidence="5">The sequence shown here is derived from an EMBL/GenBank/DDBJ whole genome shotgun (WGS) entry which is preliminary data.</text>
</comment>